<dbReference type="EMBL" id="AXCN02001090">
    <property type="status" value="NOT_ANNOTATED_CDS"/>
    <property type="molecule type" value="Genomic_DNA"/>
</dbReference>
<name>A0A182QSX3_9DIPT</name>
<dbReference type="Proteomes" id="UP000075886">
    <property type="component" value="Unassembled WGS sequence"/>
</dbReference>
<dbReference type="VEuPathDB" id="VectorBase:AFAF016178"/>
<evidence type="ECO:0000313" key="1">
    <source>
        <dbReference type="EnsemblMetazoa" id="AFAF016178-PA"/>
    </source>
</evidence>
<organism evidence="1 2">
    <name type="scientific">Anopheles farauti</name>
    <dbReference type="NCBI Taxonomy" id="69004"/>
    <lineage>
        <taxon>Eukaryota</taxon>
        <taxon>Metazoa</taxon>
        <taxon>Ecdysozoa</taxon>
        <taxon>Arthropoda</taxon>
        <taxon>Hexapoda</taxon>
        <taxon>Insecta</taxon>
        <taxon>Pterygota</taxon>
        <taxon>Neoptera</taxon>
        <taxon>Endopterygota</taxon>
        <taxon>Diptera</taxon>
        <taxon>Nematocera</taxon>
        <taxon>Culicoidea</taxon>
        <taxon>Culicidae</taxon>
        <taxon>Anophelinae</taxon>
        <taxon>Anopheles</taxon>
    </lineage>
</organism>
<protein>
    <submittedName>
        <fullName evidence="1">Uncharacterized protein</fullName>
    </submittedName>
</protein>
<keyword evidence="2" id="KW-1185">Reference proteome</keyword>
<sequence length="190" mass="21293">MKPKCRACCDGLLNKRAGSVRSLVLSVTSEGKMRQLIIATDSVERHLAVSHATKSAEPTVKGPWGRGGKILLDFICDRRISTITIIGIIIVTITPVPSISDVSNCILYWRFLPPFGRTFWSLIYGLFCKCSDLEKLKFKNVWCLLAVWNVNNFFIIPEPYLTSSASSSYKTMANWPARPRNTRDPVEPLA</sequence>
<evidence type="ECO:0000313" key="2">
    <source>
        <dbReference type="Proteomes" id="UP000075886"/>
    </source>
</evidence>
<reference evidence="2" key="1">
    <citation type="submission" date="2014-01" db="EMBL/GenBank/DDBJ databases">
        <title>The Genome Sequence of Anopheles farauti FAR1 (V2).</title>
        <authorList>
            <consortium name="The Broad Institute Genomics Platform"/>
            <person name="Neafsey D.E."/>
            <person name="Besansky N."/>
            <person name="Howell P."/>
            <person name="Walton C."/>
            <person name="Young S.K."/>
            <person name="Zeng Q."/>
            <person name="Gargeya S."/>
            <person name="Fitzgerald M."/>
            <person name="Haas B."/>
            <person name="Abouelleil A."/>
            <person name="Allen A.W."/>
            <person name="Alvarado L."/>
            <person name="Arachchi H.M."/>
            <person name="Berlin A.M."/>
            <person name="Chapman S.B."/>
            <person name="Gainer-Dewar J."/>
            <person name="Goldberg J."/>
            <person name="Griggs A."/>
            <person name="Gujja S."/>
            <person name="Hansen M."/>
            <person name="Howarth C."/>
            <person name="Imamovic A."/>
            <person name="Ireland A."/>
            <person name="Larimer J."/>
            <person name="McCowan C."/>
            <person name="Murphy C."/>
            <person name="Pearson M."/>
            <person name="Poon T.W."/>
            <person name="Priest M."/>
            <person name="Roberts A."/>
            <person name="Saif S."/>
            <person name="Shea T."/>
            <person name="Sisk P."/>
            <person name="Sykes S."/>
            <person name="Wortman J."/>
            <person name="Nusbaum C."/>
            <person name="Birren B."/>
        </authorList>
    </citation>
    <scope>NUCLEOTIDE SEQUENCE [LARGE SCALE GENOMIC DNA]</scope>
    <source>
        <strain evidence="2">FAR1</strain>
    </source>
</reference>
<dbReference type="EnsemblMetazoa" id="AFAF016178-RA">
    <property type="protein sequence ID" value="AFAF016178-PA"/>
    <property type="gene ID" value="AFAF016178"/>
</dbReference>
<accession>A0A182QSX3</accession>
<reference evidence="1" key="2">
    <citation type="submission" date="2020-05" db="UniProtKB">
        <authorList>
            <consortium name="EnsemblMetazoa"/>
        </authorList>
    </citation>
    <scope>IDENTIFICATION</scope>
    <source>
        <strain evidence="1">FAR1</strain>
    </source>
</reference>
<proteinExistence type="predicted"/>
<dbReference type="AlphaFoldDB" id="A0A182QSX3"/>